<keyword evidence="3" id="KW-1185">Reference proteome</keyword>
<organism evidence="2 3">
    <name type="scientific">Massilia frigida</name>
    <dbReference type="NCBI Taxonomy" id="2609281"/>
    <lineage>
        <taxon>Bacteria</taxon>
        <taxon>Pseudomonadati</taxon>
        <taxon>Pseudomonadota</taxon>
        <taxon>Betaproteobacteria</taxon>
        <taxon>Burkholderiales</taxon>
        <taxon>Oxalobacteraceae</taxon>
        <taxon>Telluria group</taxon>
        <taxon>Massilia</taxon>
    </lineage>
</organism>
<accession>A0ABX0NEU3</accession>
<keyword evidence="1" id="KW-0732">Signal</keyword>
<feature type="signal peptide" evidence="1">
    <location>
        <begin position="1"/>
        <end position="19"/>
    </location>
</feature>
<feature type="chain" id="PRO_5045302763" evidence="1">
    <location>
        <begin position="20"/>
        <end position="102"/>
    </location>
</feature>
<evidence type="ECO:0000313" key="3">
    <source>
        <dbReference type="Proteomes" id="UP000621455"/>
    </source>
</evidence>
<dbReference type="Proteomes" id="UP000621455">
    <property type="component" value="Unassembled WGS sequence"/>
</dbReference>
<reference evidence="2 3" key="1">
    <citation type="submission" date="2019-10" db="EMBL/GenBank/DDBJ databases">
        <title>Taxonomy of Antarctic Massilia spp.: description of Massilia rubra sp. nov., Massilia aquatica sp. nov., Massilia mucilaginosa sp. nov., Massilia frigida sp. nov. isolated from streams, lakes and regoliths.</title>
        <authorList>
            <person name="Holochova P."/>
            <person name="Sedlacek I."/>
            <person name="Kralova S."/>
            <person name="Maslanova I."/>
            <person name="Busse H.-J."/>
            <person name="Stankova E."/>
            <person name="Vrbovska V."/>
            <person name="Kovarovic V."/>
            <person name="Bartak M."/>
            <person name="Svec P."/>
            <person name="Pantucek R."/>
        </authorList>
    </citation>
    <scope>NUCLEOTIDE SEQUENCE [LARGE SCALE GENOMIC DNA]</scope>
    <source>
        <strain evidence="2 3">CCM 8695</strain>
    </source>
</reference>
<dbReference type="RefSeq" id="WP_167094197.1">
    <property type="nucleotide sequence ID" value="NZ_WHJG01000073.1"/>
</dbReference>
<dbReference type="EMBL" id="WHJG01000073">
    <property type="protein sequence ID" value="NHZ83985.1"/>
    <property type="molecule type" value="Genomic_DNA"/>
</dbReference>
<evidence type="ECO:0000313" key="2">
    <source>
        <dbReference type="EMBL" id="NHZ83985.1"/>
    </source>
</evidence>
<sequence>MIKTLLRSLLLSVSVPLISGCSVTPPARADLLYVKASGLGVFVRDGGLTFGFLKDERLYLPDGNDCRLILINNTPVELERMLVMLKEAGTPASHICTAQPPG</sequence>
<proteinExistence type="predicted"/>
<evidence type="ECO:0000256" key="1">
    <source>
        <dbReference type="SAM" id="SignalP"/>
    </source>
</evidence>
<name>A0ABX0NEU3_9BURK</name>
<dbReference type="PROSITE" id="PS51257">
    <property type="entry name" value="PROKAR_LIPOPROTEIN"/>
    <property type="match status" value="1"/>
</dbReference>
<protein>
    <submittedName>
        <fullName evidence="2">Uncharacterized protein</fullName>
    </submittedName>
</protein>
<comment type="caution">
    <text evidence="2">The sequence shown here is derived from an EMBL/GenBank/DDBJ whole genome shotgun (WGS) entry which is preliminary data.</text>
</comment>
<gene>
    <name evidence="2" type="ORF">F2P44_32685</name>
</gene>